<dbReference type="Gene3D" id="2.170.130.10">
    <property type="entry name" value="TonB-dependent receptor, plug domain"/>
    <property type="match status" value="1"/>
</dbReference>
<evidence type="ECO:0000256" key="5">
    <source>
        <dbReference type="ARBA" id="ARBA00022729"/>
    </source>
</evidence>
<evidence type="ECO:0000256" key="7">
    <source>
        <dbReference type="ARBA" id="ARBA00023237"/>
    </source>
</evidence>
<keyword evidence="2 8" id="KW-0813">Transport</keyword>
<dbReference type="GeneID" id="79836219"/>
<dbReference type="RefSeq" id="WP_014775078.1">
    <property type="nucleotide sequence ID" value="NZ_AP025581.1"/>
</dbReference>
<dbReference type="InterPro" id="IPR023997">
    <property type="entry name" value="TonB-dep_OMP_SusC/RagA_CS"/>
</dbReference>
<accession>A0AA37KLC4</accession>
<dbReference type="GO" id="GO:0015344">
    <property type="term" value="F:siderophore uptake transmembrane transporter activity"/>
    <property type="evidence" value="ECO:0007669"/>
    <property type="project" value="TreeGrafter"/>
</dbReference>
<dbReference type="Pfam" id="PF13715">
    <property type="entry name" value="CarbopepD_reg_2"/>
    <property type="match status" value="1"/>
</dbReference>
<keyword evidence="3 8" id="KW-1134">Transmembrane beta strand</keyword>
<dbReference type="InterPro" id="IPR039426">
    <property type="entry name" value="TonB-dep_rcpt-like"/>
</dbReference>
<comment type="subcellular location">
    <subcellularLocation>
        <location evidence="1 8">Cell outer membrane</location>
        <topology evidence="1 8">Multi-pass membrane protein</topology>
    </subcellularLocation>
</comment>
<feature type="domain" description="Secretin/TonB short N-terminal" evidence="10">
    <location>
        <begin position="59"/>
        <end position="107"/>
    </location>
</feature>
<dbReference type="NCBIfam" id="TIGR04056">
    <property type="entry name" value="OMP_RagA_SusC"/>
    <property type="match status" value="1"/>
</dbReference>
<reference evidence="12" key="1">
    <citation type="submission" date="2022-01" db="EMBL/GenBank/DDBJ databases">
        <title>Novel bile acid biosynthetic pathways are enriched in the microbiome of centenarians.</title>
        <authorList>
            <person name="Sato Y."/>
            <person name="Atarashi K."/>
            <person name="Plichta R.D."/>
            <person name="Arai Y."/>
            <person name="Sasajima S."/>
            <person name="Kearney M.S."/>
            <person name="Suda W."/>
            <person name="Takeshita K."/>
            <person name="Sasaki T."/>
            <person name="Okamoto S."/>
            <person name="Skelly N.A."/>
            <person name="Okamura Y."/>
            <person name="Vlamakis H."/>
            <person name="Li Y."/>
            <person name="Tanoue T."/>
            <person name="Takei H."/>
            <person name="Nittono H."/>
            <person name="Narushima S."/>
            <person name="Irie J."/>
            <person name="Itoh H."/>
            <person name="Moriya K."/>
            <person name="Sugiura Y."/>
            <person name="Suematsu M."/>
            <person name="Moritoki N."/>
            <person name="Shibata S."/>
            <person name="Littman R.D."/>
            <person name="Fischbach A.M."/>
            <person name="Uwamino Y."/>
            <person name="Inoue T."/>
            <person name="Honda A."/>
            <person name="Hattori M."/>
            <person name="Murai T."/>
            <person name="Xavier J.R."/>
            <person name="Hirose N."/>
            <person name="Honda K."/>
        </authorList>
    </citation>
    <scope>NUCLEOTIDE SEQUENCE</scope>
    <source>
        <strain evidence="12">CE91-St16</strain>
    </source>
</reference>
<evidence type="ECO:0000256" key="1">
    <source>
        <dbReference type="ARBA" id="ARBA00004571"/>
    </source>
</evidence>
<keyword evidence="4 8" id="KW-0812">Transmembrane</keyword>
<dbReference type="Gene3D" id="2.40.170.20">
    <property type="entry name" value="TonB-dependent receptor, beta-barrel domain"/>
    <property type="match status" value="1"/>
</dbReference>
<gene>
    <name evidence="12" type="ORF">CE91St16_09680</name>
</gene>
<dbReference type="PANTHER" id="PTHR30069">
    <property type="entry name" value="TONB-DEPENDENT OUTER MEMBRANE RECEPTOR"/>
    <property type="match status" value="1"/>
</dbReference>
<dbReference type="SUPFAM" id="SSF56935">
    <property type="entry name" value="Porins"/>
    <property type="match status" value="1"/>
</dbReference>
<dbReference type="InterPro" id="IPR012910">
    <property type="entry name" value="Plug_dom"/>
</dbReference>
<dbReference type="PANTHER" id="PTHR30069:SF29">
    <property type="entry name" value="HEMOGLOBIN AND HEMOGLOBIN-HAPTOGLOBIN-BINDING PROTEIN 1-RELATED"/>
    <property type="match status" value="1"/>
</dbReference>
<organism evidence="12 13">
    <name type="scientific">Alistipes finegoldii</name>
    <dbReference type="NCBI Taxonomy" id="214856"/>
    <lineage>
        <taxon>Bacteria</taxon>
        <taxon>Pseudomonadati</taxon>
        <taxon>Bacteroidota</taxon>
        <taxon>Bacteroidia</taxon>
        <taxon>Bacteroidales</taxon>
        <taxon>Rikenellaceae</taxon>
        <taxon>Alistipes</taxon>
    </lineage>
</organism>
<evidence type="ECO:0000256" key="9">
    <source>
        <dbReference type="SAM" id="SignalP"/>
    </source>
</evidence>
<evidence type="ECO:0000256" key="4">
    <source>
        <dbReference type="ARBA" id="ARBA00022692"/>
    </source>
</evidence>
<evidence type="ECO:0000313" key="12">
    <source>
        <dbReference type="EMBL" id="GKI18060.1"/>
    </source>
</evidence>
<keyword evidence="5 9" id="KW-0732">Signal</keyword>
<dbReference type="InterPro" id="IPR023996">
    <property type="entry name" value="TonB-dep_OMP_SusC/RagA"/>
</dbReference>
<dbReference type="Gene3D" id="2.60.40.1120">
    <property type="entry name" value="Carboxypeptidase-like, regulatory domain"/>
    <property type="match status" value="1"/>
</dbReference>
<feature type="domain" description="TonB-dependent receptor plug" evidence="11">
    <location>
        <begin position="208"/>
        <end position="330"/>
    </location>
</feature>
<dbReference type="Pfam" id="PF07660">
    <property type="entry name" value="STN"/>
    <property type="match status" value="1"/>
</dbReference>
<evidence type="ECO:0000256" key="2">
    <source>
        <dbReference type="ARBA" id="ARBA00022448"/>
    </source>
</evidence>
<evidence type="ECO:0000256" key="6">
    <source>
        <dbReference type="ARBA" id="ARBA00023136"/>
    </source>
</evidence>
<name>A0AA37KLC4_9BACT</name>
<keyword evidence="7 8" id="KW-0998">Cell outer membrane</keyword>
<evidence type="ECO:0000259" key="10">
    <source>
        <dbReference type="Pfam" id="PF07660"/>
    </source>
</evidence>
<proteinExistence type="inferred from homology"/>
<evidence type="ECO:0000256" key="3">
    <source>
        <dbReference type="ARBA" id="ARBA00022452"/>
    </source>
</evidence>
<evidence type="ECO:0000313" key="13">
    <source>
        <dbReference type="Proteomes" id="UP001055105"/>
    </source>
</evidence>
<dbReference type="GO" id="GO:0009279">
    <property type="term" value="C:cell outer membrane"/>
    <property type="evidence" value="ECO:0007669"/>
    <property type="project" value="UniProtKB-SubCell"/>
</dbReference>
<feature type="signal peptide" evidence="9">
    <location>
        <begin position="1"/>
        <end position="30"/>
    </location>
</feature>
<dbReference type="OMA" id="NFRPERT"/>
<dbReference type="NCBIfam" id="TIGR04057">
    <property type="entry name" value="SusC_RagA_signa"/>
    <property type="match status" value="1"/>
</dbReference>
<comment type="similarity">
    <text evidence="8">Belongs to the TonB-dependent receptor family.</text>
</comment>
<sequence length="1098" mass="122165">MNKKRIQQIKCLFTLFFVVCASFYATRSYAQNNAVTIRLSGVSMERVMNEIENQTNYLFLSNKDVDINSVVSVDVEARPLSEALAQMVRGTDVVYRFDGKYILLSKADRRPVTVKGVVTDADGAPVIGASVIVKGTTVGASTNTDGSFSLQVPPPAENAVLTVTYLGYEPVDVTVGSRTDFRITLRDSAVAVENVVVTALGIKRQEKALSYNVQQVKSEELTTVKDANFMNSLVGKVAGVQINSGASGPGASARVVMRGEKSIEKGNNVLYVIDGIPMYNHSFGGDGGTYAKQAGSESAADINPEDIESINMLTGPSAAALYGSDAANGVVVINTKRGVKDRTVVTVSNSTTFSKVYRLPDMQNSYGTSSGLMNWGEKYASTFDAKKFFNTGTNIINSVSVSTGNEKNQTYISASTTNTAGIIPENTYDRYNFTARNTTSFAKDKLVLDLGASFIIQHDENMVTQGKYYNPLPALYLFPRSDDFDEIRLFERWDPVRGYMVQYWPYGEGAHSLQNPYWIQNRMNRETSKRRYMLNASLRWNITDWMNVSGRVRVDNSEYRIKQKLYASTLTTFCGTNGGYEDQTQHDRSFYGDVMLNIDKTFGDDWTLNANIGASINDQRYEQAGVAGDLLLTNHFAMNNLNYQEKFKPLQEGWHDQTQAIFASVEVGWRSMLYLTVTGRNDWASQLAYSKNSSFFYPSVGLSAVVSNMVNMPEWFTFLKVRGSYSKVASAFARYLSNPAYSFNNQTHNWSKPSTYPAYNLKPEDTKSWEIGLNARFLNHINLDVTYYRSNTYHQTIYAPLPSSSGYNQVVVQAGDVQNQGVELALGYNNKWNDFTWSSSYTFTLNRNEIKRLAAGEVNPVTGETITDNEIQKDWLGASNVAPQVILRPGGSMSDIYVNHELKRDLNGNIEIDPSTGNLSIAETDFRKVGQLSPRYTMGWSNSFGYKGIELGAVLTARIGGLTYSATQGVLDYYGASQATADARDRGGIPINYGTVDPQKYYSAISTAEGGYGAYYLYSATNVRLQELSLQYTLPARWFRNKARLTVGFVAKNLWMIYCKAPFDPEISAATDNAYYQGVDYFMQPSTRNFGFNVKLQF</sequence>
<dbReference type="PROSITE" id="PS52016">
    <property type="entry name" value="TONB_DEPENDENT_REC_3"/>
    <property type="match status" value="1"/>
</dbReference>
<dbReference type="Proteomes" id="UP001055105">
    <property type="component" value="Unassembled WGS sequence"/>
</dbReference>
<dbReference type="InterPro" id="IPR036942">
    <property type="entry name" value="Beta-barrel_TonB_sf"/>
</dbReference>
<feature type="chain" id="PRO_5041470296" evidence="9">
    <location>
        <begin position="31"/>
        <end position="1098"/>
    </location>
</feature>
<dbReference type="InterPro" id="IPR011662">
    <property type="entry name" value="Secretin/TonB_short_N"/>
</dbReference>
<protein>
    <submittedName>
        <fullName evidence="12">SusC/RagA family TonB-linked outer membrane protein</fullName>
    </submittedName>
</protein>
<keyword evidence="6 8" id="KW-0472">Membrane</keyword>
<evidence type="ECO:0000256" key="8">
    <source>
        <dbReference type="PROSITE-ProRule" id="PRU01360"/>
    </source>
</evidence>
<dbReference type="AlphaFoldDB" id="A0AA37KLC4"/>
<dbReference type="SUPFAM" id="SSF49464">
    <property type="entry name" value="Carboxypeptidase regulatory domain-like"/>
    <property type="match status" value="1"/>
</dbReference>
<dbReference type="Pfam" id="PF07715">
    <property type="entry name" value="Plug"/>
    <property type="match status" value="1"/>
</dbReference>
<comment type="caution">
    <text evidence="12">The sequence shown here is derived from an EMBL/GenBank/DDBJ whole genome shotgun (WGS) entry which is preliminary data.</text>
</comment>
<dbReference type="InterPro" id="IPR008969">
    <property type="entry name" value="CarboxyPept-like_regulatory"/>
</dbReference>
<evidence type="ECO:0000259" key="11">
    <source>
        <dbReference type="Pfam" id="PF07715"/>
    </source>
</evidence>
<dbReference type="EMBL" id="BQOL01000001">
    <property type="protein sequence ID" value="GKI18060.1"/>
    <property type="molecule type" value="Genomic_DNA"/>
</dbReference>
<dbReference type="InterPro" id="IPR037066">
    <property type="entry name" value="Plug_dom_sf"/>
</dbReference>
<dbReference type="GO" id="GO:0044718">
    <property type="term" value="P:siderophore transmembrane transport"/>
    <property type="evidence" value="ECO:0007669"/>
    <property type="project" value="TreeGrafter"/>
</dbReference>